<gene>
    <name evidence="2" type="ORF">DCAR_017891</name>
    <name evidence="3" type="ORF">DCAR_0520497</name>
</gene>
<dbReference type="Proteomes" id="UP000077755">
    <property type="component" value="Chromosome 5"/>
</dbReference>
<evidence type="ECO:0000313" key="2">
    <source>
        <dbReference type="EMBL" id="KZM94648.1"/>
    </source>
</evidence>
<organism evidence="2">
    <name type="scientific">Daucus carota subsp. sativus</name>
    <name type="common">Carrot</name>
    <dbReference type="NCBI Taxonomy" id="79200"/>
    <lineage>
        <taxon>Eukaryota</taxon>
        <taxon>Viridiplantae</taxon>
        <taxon>Streptophyta</taxon>
        <taxon>Embryophyta</taxon>
        <taxon>Tracheophyta</taxon>
        <taxon>Spermatophyta</taxon>
        <taxon>Magnoliopsida</taxon>
        <taxon>eudicotyledons</taxon>
        <taxon>Gunneridae</taxon>
        <taxon>Pentapetalae</taxon>
        <taxon>asterids</taxon>
        <taxon>campanulids</taxon>
        <taxon>Apiales</taxon>
        <taxon>Apiaceae</taxon>
        <taxon>Apioideae</taxon>
        <taxon>Scandiceae</taxon>
        <taxon>Daucinae</taxon>
        <taxon>Daucus</taxon>
        <taxon>Daucus sect. Daucus</taxon>
    </lineage>
</organism>
<dbReference type="Gene3D" id="2.40.50.140">
    <property type="entry name" value="Nucleic acid-binding proteins"/>
    <property type="match status" value="3"/>
</dbReference>
<dbReference type="PANTHER" id="PTHR47165:SF4">
    <property type="entry name" value="OS03G0429900 PROTEIN"/>
    <property type="match status" value="1"/>
</dbReference>
<protein>
    <recommendedName>
        <fullName evidence="1">Replication protein A 70 kDa DNA-binding subunit B/D first OB fold domain-containing protein</fullName>
    </recommendedName>
</protein>
<reference evidence="3" key="2">
    <citation type="submission" date="2022-03" db="EMBL/GenBank/DDBJ databases">
        <title>Draft title - Genomic analysis of global carrot germplasm unveils the trajectory of domestication and the origin of high carotenoid orange carrot.</title>
        <authorList>
            <person name="Iorizzo M."/>
            <person name="Ellison S."/>
            <person name="Senalik D."/>
            <person name="Macko-Podgorni A."/>
            <person name="Grzebelus D."/>
            <person name="Bostan H."/>
            <person name="Rolling W."/>
            <person name="Curaba J."/>
            <person name="Simon P."/>
        </authorList>
    </citation>
    <scope>NUCLEOTIDE SEQUENCE</scope>
    <source>
        <tissue evidence="3">Leaf</tissue>
    </source>
</reference>
<dbReference type="SUPFAM" id="SSF50249">
    <property type="entry name" value="Nucleic acid-binding proteins"/>
    <property type="match status" value="3"/>
</dbReference>
<proteinExistence type="predicted"/>
<dbReference type="STRING" id="79200.A0A164YKG1"/>
<sequence>MRLWRRSTKTGEEFKNFNLILLDHNGQRIHAFVPTKCAEDIHNKITVGRIFNIKNFTVQLYNQTDKFRFLRLDKQLVFSKDTNIQELADDGVSIPQDAFDFYDHSQLEELSNQTSSAVNVTFWDNFGVSFDQMLSTTVQKPVIIIISGCKVGKWNDHKVRRISITKKVIVAELKCLGITAVEFKSIDESMGWSYNACTSCDKETKNEVPCHICESCNRCVPYPQRKFKMHFVAEDSTGHIQVVLADREVRTLIGRRALDLVAEATLDLQCARNLRYQLDLYLI</sequence>
<dbReference type="Gramene" id="KZM94648">
    <property type="protein sequence ID" value="KZM94648"/>
    <property type="gene ID" value="DCAR_017891"/>
</dbReference>
<dbReference type="InterPro" id="IPR003871">
    <property type="entry name" value="RFA1B/D_OB_1st"/>
</dbReference>
<dbReference type="InterPro" id="IPR012340">
    <property type="entry name" value="NA-bd_OB-fold"/>
</dbReference>
<dbReference type="Pfam" id="PF02721">
    <property type="entry name" value="DUF223"/>
    <property type="match status" value="1"/>
</dbReference>
<keyword evidence="4" id="KW-1185">Reference proteome</keyword>
<reference evidence="2" key="1">
    <citation type="journal article" date="2016" name="Nat. Genet.">
        <title>A high-quality carrot genome assembly provides new insights into carotenoid accumulation and asterid genome evolution.</title>
        <authorList>
            <person name="Iorizzo M."/>
            <person name="Ellison S."/>
            <person name="Senalik D."/>
            <person name="Zeng P."/>
            <person name="Satapoomin P."/>
            <person name="Huang J."/>
            <person name="Bowman M."/>
            <person name="Iovene M."/>
            <person name="Sanseverino W."/>
            <person name="Cavagnaro P."/>
            <person name="Yildiz M."/>
            <person name="Macko-Podgorni A."/>
            <person name="Moranska E."/>
            <person name="Grzebelus E."/>
            <person name="Grzebelus D."/>
            <person name="Ashrafi H."/>
            <person name="Zheng Z."/>
            <person name="Cheng S."/>
            <person name="Spooner D."/>
            <person name="Van Deynze A."/>
            <person name="Simon P."/>
        </authorList>
    </citation>
    <scope>NUCLEOTIDE SEQUENCE [LARGE SCALE GENOMIC DNA]</scope>
    <source>
        <tissue evidence="2">Leaf</tissue>
    </source>
</reference>
<evidence type="ECO:0000313" key="3">
    <source>
        <dbReference type="EMBL" id="WOH01116.1"/>
    </source>
</evidence>
<dbReference type="EMBL" id="CP093347">
    <property type="protein sequence ID" value="WOH01116.1"/>
    <property type="molecule type" value="Genomic_DNA"/>
</dbReference>
<evidence type="ECO:0000259" key="1">
    <source>
        <dbReference type="Pfam" id="PF02721"/>
    </source>
</evidence>
<dbReference type="PANTHER" id="PTHR47165">
    <property type="entry name" value="OS03G0429900 PROTEIN"/>
    <property type="match status" value="1"/>
</dbReference>
<accession>A0A164YKG1</accession>
<evidence type="ECO:0000313" key="4">
    <source>
        <dbReference type="Proteomes" id="UP000077755"/>
    </source>
</evidence>
<name>A0A164YKG1_DAUCS</name>
<feature type="domain" description="Replication protein A 70 kDa DNA-binding subunit B/D first OB fold" evidence="1">
    <location>
        <begin position="2"/>
        <end position="85"/>
    </location>
</feature>
<dbReference type="AlphaFoldDB" id="A0A164YKG1"/>
<dbReference type="EMBL" id="LNRQ01000005">
    <property type="protein sequence ID" value="KZM94648.1"/>
    <property type="molecule type" value="Genomic_DNA"/>
</dbReference>